<dbReference type="GO" id="GO:0000287">
    <property type="term" value="F:magnesium ion binding"/>
    <property type="evidence" value="ECO:0007669"/>
    <property type="project" value="UniProtKB-UniRule"/>
</dbReference>
<evidence type="ECO:0000256" key="8">
    <source>
        <dbReference type="ARBA" id="ARBA00022840"/>
    </source>
</evidence>
<dbReference type="SUPFAM" id="SSF51621">
    <property type="entry name" value="Phosphoenolpyruvate/pyruvate domain"/>
    <property type="match status" value="1"/>
</dbReference>
<dbReference type="EMBL" id="CP001392">
    <property type="protein sequence ID" value="ACM34734.1"/>
    <property type="molecule type" value="Genomic_DNA"/>
</dbReference>
<dbReference type="PANTHER" id="PTHR11817">
    <property type="entry name" value="PYRUVATE KINASE"/>
    <property type="match status" value="1"/>
</dbReference>
<dbReference type="InterPro" id="IPR036918">
    <property type="entry name" value="Pyrv_Knase_C_sf"/>
</dbReference>
<accession>A0A9J9UBQ9</accession>
<evidence type="ECO:0000256" key="11">
    <source>
        <dbReference type="ARBA" id="ARBA00023317"/>
    </source>
</evidence>
<evidence type="ECO:0000256" key="7">
    <source>
        <dbReference type="ARBA" id="ARBA00022777"/>
    </source>
</evidence>
<evidence type="ECO:0000256" key="2">
    <source>
        <dbReference type="ARBA" id="ARBA00008663"/>
    </source>
</evidence>
<dbReference type="NCBIfam" id="TIGR01064">
    <property type="entry name" value="pyruv_kin"/>
    <property type="match status" value="1"/>
</dbReference>
<evidence type="ECO:0000256" key="10">
    <source>
        <dbReference type="ARBA" id="ARBA00023152"/>
    </source>
</evidence>
<evidence type="ECO:0000313" key="17">
    <source>
        <dbReference type="Proteomes" id="UP000000450"/>
    </source>
</evidence>
<keyword evidence="11 16" id="KW-0670">Pyruvate</keyword>
<evidence type="ECO:0000256" key="12">
    <source>
        <dbReference type="NCBIfam" id="TIGR01064"/>
    </source>
</evidence>
<keyword evidence="5" id="KW-0479">Metal-binding</keyword>
<feature type="domain" description="Pyruvate kinase C-terminal" evidence="15">
    <location>
        <begin position="363"/>
        <end position="475"/>
    </location>
</feature>
<dbReference type="Gene3D" id="3.40.1380.20">
    <property type="entry name" value="Pyruvate kinase, C-terminal domain"/>
    <property type="match status" value="1"/>
</dbReference>
<evidence type="ECO:0000259" key="15">
    <source>
        <dbReference type="Pfam" id="PF02887"/>
    </source>
</evidence>
<evidence type="ECO:0000256" key="1">
    <source>
        <dbReference type="ARBA" id="ARBA00004997"/>
    </source>
</evidence>
<evidence type="ECO:0000256" key="4">
    <source>
        <dbReference type="ARBA" id="ARBA00022679"/>
    </source>
</evidence>
<dbReference type="GO" id="GO:0030955">
    <property type="term" value="F:potassium ion binding"/>
    <property type="evidence" value="ECO:0007669"/>
    <property type="project" value="UniProtKB-UniRule"/>
</dbReference>
<dbReference type="InterPro" id="IPR015813">
    <property type="entry name" value="Pyrv/PenolPyrv_kinase-like_dom"/>
</dbReference>
<reference evidence="16 17" key="1">
    <citation type="journal article" date="2010" name="J. Bacteriol.">
        <title>Completed genome sequence of the anaerobic iron-oxidizing bacterium Acidovorax ebreus strain TPSY.</title>
        <authorList>
            <person name="Byrne-Bailey K.G."/>
            <person name="Weber K.A."/>
            <person name="Chair A.H."/>
            <person name="Bose S."/>
            <person name="Knox T."/>
            <person name="Spanbauer T.L."/>
            <person name="Chertkov O."/>
            <person name="Coates J.D."/>
        </authorList>
    </citation>
    <scope>NUCLEOTIDE SEQUENCE [LARGE SCALE GENOMIC DNA]</scope>
    <source>
        <strain evidence="16 17">TPSY</strain>
    </source>
</reference>
<dbReference type="Pfam" id="PF00224">
    <property type="entry name" value="PK"/>
    <property type="match status" value="1"/>
</dbReference>
<keyword evidence="6" id="KW-0547">Nucleotide-binding</keyword>
<keyword evidence="7 13" id="KW-0418">Kinase</keyword>
<dbReference type="Pfam" id="PF02887">
    <property type="entry name" value="PK_C"/>
    <property type="match status" value="1"/>
</dbReference>
<dbReference type="EC" id="2.7.1.40" evidence="3 12"/>
<sequence>MQIRRATKIVATLGPASSDPQLLEQMIAAGVNVVRLNFSHGKAQDHVERAAMVREAAQRAGREVAIMADLQGPKIRVGKFAEGRVMLEPGLPFVLDASRSEPGDLQGVGLDYKELPRDVKPGDVLLLNDGLIVLQVDAVRGEAVYTTVKIGGELSNNKGINKQGGGLTAPALTAKDMEDIKTAMSFQADYVAVSFPKNATDMEMARQLCNVAAAEFRHKPGLIAKIERAEAVPLLEEILRVSDGIMVARGDLAVEVGNAAVPALQKKMIRMARDMDKVVITATQMMESMIANPVPTRAEVSDVANAVLDGTDAVMLSAETAAGKYPLDTVREMATICAAAEAAEDLERDSDFIGQTLGRIDQSIAMGALFTAHHLGAKAIVAMTDSGSTALWMSRHRIHIPIYALTPKVATQRRMAMFRNVRPLLMDTSADRDTALDQAESHLKMRNIVQQGDLYVITCGEPMGAPGGTNMLKICRAR</sequence>
<dbReference type="Gene3D" id="3.20.20.60">
    <property type="entry name" value="Phosphoenolpyruvate-binding domains"/>
    <property type="match status" value="1"/>
</dbReference>
<evidence type="ECO:0000313" key="16">
    <source>
        <dbReference type="EMBL" id="ACM34734.1"/>
    </source>
</evidence>
<dbReference type="Gene3D" id="2.40.33.10">
    <property type="entry name" value="PK beta-barrel domain-like"/>
    <property type="match status" value="1"/>
</dbReference>
<dbReference type="AlphaFoldDB" id="A0A9J9UBQ9"/>
<organism evidence="16 17">
    <name type="scientific">Acidovorax ebreus (strain TPSY)</name>
    <name type="common">Diaphorobacter sp. (strain TPSY)</name>
    <dbReference type="NCBI Taxonomy" id="535289"/>
    <lineage>
        <taxon>Bacteria</taxon>
        <taxon>Pseudomonadati</taxon>
        <taxon>Pseudomonadota</taxon>
        <taxon>Betaproteobacteria</taxon>
        <taxon>Burkholderiales</taxon>
        <taxon>Comamonadaceae</taxon>
        <taxon>Diaphorobacter</taxon>
    </lineage>
</organism>
<name>A0A9J9UBQ9_ACIET</name>
<dbReference type="Proteomes" id="UP000000450">
    <property type="component" value="Chromosome"/>
</dbReference>
<evidence type="ECO:0000256" key="6">
    <source>
        <dbReference type="ARBA" id="ARBA00022741"/>
    </source>
</evidence>
<dbReference type="InterPro" id="IPR015795">
    <property type="entry name" value="Pyrv_Knase_C"/>
</dbReference>
<evidence type="ECO:0000256" key="5">
    <source>
        <dbReference type="ARBA" id="ARBA00022723"/>
    </source>
</evidence>
<dbReference type="InterPro" id="IPR040442">
    <property type="entry name" value="Pyrv_kinase-like_dom_sf"/>
</dbReference>
<dbReference type="RefSeq" id="WP_015914538.1">
    <property type="nucleotide sequence ID" value="NC_011992.1"/>
</dbReference>
<gene>
    <name evidence="16" type="ordered locus">Dtpsy_3305</name>
</gene>
<comment type="catalytic activity">
    <reaction evidence="13">
        <text>pyruvate + ATP = phosphoenolpyruvate + ADP + H(+)</text>
        <dbReference type="Rhea" id="RHEA:18157"/>
        <dbReference type="ChEBI" id="CHEBI:15361"/>
        <dbReference type="ChEBI" id="CHEBI:15378"/>
        <dbReference type="ChEBI" id="CHEBI:30616"/>
        <dbReference type="ChEBI" id="CHEBI:58702"/>
        <dbReference type="ChEBI" id="CHEBI:456216"/>
        <dbReference type="EC" id="2.7.1.40"/>
    </reaction>
</comment>
<comment type="pathway">
    <text evidence="1 13">Carbohydrate degradation; glycolysis; pyruvate from D-glyceraldehyde 3-phosphate: step 5/5.</text>
</comment>
<evidence type="ECO:0000256" key="13">
    <source>
        <dbReference type="RuleBase" id="RU000504"/>
    </source>
</evidence>
<dbReference type="InterPro" id="IPR015793">
    <property type="entry name" value="Pyrv_Knase_brl"/>
</dbReference>
<dbReference type="KEGG" id="dia:Dtpsy_3305"/>
<keyword evidence="9 13" id="KW-0460">Magnesium</keyword>
<dbReference type="InterPro" id="IPR011037">
    <property type="entry name" value="Pyrv_Knase-like_insert_dom_sf"/>
</dbReference>
<dbReference type="InterPro" id="IPR001697">
    <property type="entry name" value="Pyr_Knase"/>
</dbReference>
<evidence type="ECO:0000259" key="14">
    <source>
        <dbReference type="Pfam" id="PF00224"/>
    </source>
</evidence>
<dbReference type="GeneID" id="84683714"/>
<proteinExistence type="inferred from homology"/>
<keyword evidence="10 13" id="KW-0324">Glycolysis</keyword>
<dbReference type="InterPro" id="IPR015806">
    <property type="entry name" value="Pyrv_Knase_insert_dom_sf"/>
</dbReference>
<dbReference type="GO" id="GO:0004743">
    <property type="term" value="F:pyruvate kinase activity"/>
    <property type="evidence" value="ECO:0007669"/>
    <property type="project" value="UniProtKB-UniRule"/>
</dbReference>
<keyword evidence="8" id="KW-0067">ATP-binding</keyword>
<evidence type="ECO:0000256" key="9">
    <source>
        <dbReference type="ARBA" id="ARBA00022842"/>
    </source>
</evidence>
<dbReference type="NCBIfam" id="NF004491">
    <property type="entry name" value="PRK05826.1"/>
    <property type="match status" value="1"/>
</dbReference>
<keyword evidence="17" id="KW-1185">Reference proteome</keyword>
<protein>
    <recommendedName>
        <fullName evidence="3 12">Pyruvate kinase</fullName>
        <ecNumber evidence="3 12">2.7.1.40</ecNumber>
    </recommendedName>
</protein>
<feature type="domain" description="Pyruvate kinase barrel" evidence="14">
    <location>
        <begin position="5"/>
        <end position="330"/>
    </location>
</feature>
<dbReference type="PRINTS" id="PR01050">
    <property type="entry name" value="PYRUVTKNASE"/>
</dbReference>
<keyword evidence="4 13" id="KW-0808">Transferase</keyword>
<dbReference type="GO" id="GO:0016301">
    <property type="term" value="F:kinase activity"/>
    <property type="evidence" value="ECO:0007669"/>
    <property type="project" value="UniProtKB-KW"/>
</dbReference>
<dbReference type="FunFam" id="2.40.33.10:FF:000001">
    <property type="entry name" value="Pyruvate kinase"/>
    <property type="match status" value="1"/>
</dbReference>
<evidence type="ECO:0000256" key="3">
    <source>
        <dbReference type="ARBA" id="ARBA00012142"/>
    </source>
</evidence>
<dbReference type="GO" id="GO:0005524">
    <property type="term" value="F:ATP binding"/>
    <property type="evidence" value="ECO:0007669"/>
    <property type="project" value="UniProtKB-KW"/>
</dbReference>
<dbReference type="SUPFAM" id="SSF52935">
    <property type="entry name" value="PK C-terminal domain-like"/>
    <property type="match status" value="1"/>
</dbReference>
<dbReference type="SUPFAM" id="SSF50800">
    <property type="entry name" value="PK beta-barrel domain-like"/>
    <property type="match status" value="1"/>
</dbReference>
<comment type="similarity">
    <text evidence="2 13">Belongs to the pyruvate kinase family.</text>
</comment>
<dbReference type="NCBIfam" id="NF004978">
    <property type="entry name" value="PRK06354.1"/>
    <property type="match status" value="1"/>
</dbReference>